<sequence length="241" mass="27318">MMTLRINDAELEALLAERSGRIGCGSWKVGVSDILAGAGWPMAAFPSGWCPLLKWPLGLAGIGYSVYGLASVIRSVRDPYDHKKLLEEIKQMDRTEKRSSIVAVRDASGTARNRYLLYEDTRWGCDFFPNHDTEGTVQMEKPELSKWLSGTFEIPESAFNLSYIREMSHSKPSRSHGGEMRDYVYRLWVADVTEMPEIWKQPQFEVGGYSCRWETIAGMEADQHIMEINEDVVGMVKGFVH</sequence>
<proteinExistence type="predicted"/>
<protein>
    <submittedName>
        <fullName evidence="1">DUF1206 domain-containing protein</fullName>
    </submittedName>
</protein>
<dbReference type="RefSeq" id="WP_204468981.1">
    <property type="nucleotide sequence ID" value="NZ_JACLYU010000010.1"/>
</dbReference>
<reference evidence="1" key="2">
    <citation type="journal article" date="2021" name="Sci. Rep.">
        <title>The distribution of antibiotic resistance genes in chicken gut microbiota commensals.</title>
        <authorList>
            <person name="Juricova H."/>
            <person name="Matiasovicova J."/>
            <person name="Kubasova T."/>
            <person name="Cejkova D."/>
            <person name="Rychlik I."/>
        </authorList>
    </citation>
    <scope>NUCLEOTIDE SEQUENCE</scope>
    <source>
        <strain evidence="1">An836</strain>
    </source>
</reference>
<name>A0A938WYD3_9BIFI</name>
<gene>
    <name evidence="1" type="ORF">H7U32_06095</name>
</gene>
<accession>A0A938WYD3</accession>
<organism evidence="1 2">
    <name type="scientific">Bifidobacterium pullorum subsp. saeculare</name>
    <dbReference type="NCBI Taxonomy" id="78257"/>
    <lineage>
        <taxon>Bacteria</taxon>
        <taxon>Bacillati</taxon>
        <taxon>Actinomycetota</taxon>
        <taxon>Actinomycetes</taxon>
        <taxon>Bifidobacteriales</taxon>
        <taxon>Bifidobacteriaceae</taxon>
        <taxon>Bifidobacterium</taxon>
    </lineage>
</organism>
<dbReference type="Proteomes" id="UP000718821">
    <property type="component" value="Unassembled WGS sequence"/>
</dbReference>
<evidence type="ECO:0000313" key="1">
    <source>
        <dbReference type="EMBL" id="MBM6699883.1"/>
    </source>
</evidence>
<keyword evidence="2" id="KW-1185">Reference proteome</keyword>
<reference evidence="1" key="1">
    <citation type="submission" date="2020-08" db="EMBL/GenBank/DDBJ databases">
        <authorList>
            <person name="Cejkova D."/>
            <person name="Kubasova T."/>
            <person name="Jahodarova E."/>
            <person name="Rychlik I."/>
        </authorList>
    </citation>
    <scope>NUCLEOTIDE SEQUENCE</scope>
    <source>
        <strain evidence="1">An836</strain>
    </source>
</reference>
<evidence type="ECO:0000313" key="2">
    <source>
        <dbReference type="Proteomes" id="UP000718821"/>
    </source>
</evidence>
<comment type="caution">
    <text evidence="1">The sequence shown here is derived from an EMBL/GenBank/DDBJ whole genome shotgun (WGS) entry which is preliminary data.</text>
</comment>
<dbReference type="EMBL" id="JACLYU010000010">
    <property type="protein sequence ID" value="MBM6699883.1"/>
    <property type="molecule type" value="Genomic_DNA"/>
</dbReference>
<dbReference type="AlphaFoldDB" id="A0A938WYD3"/>